<accession>A0A372NZT8</accession>
<dbReference type="OrthoDB" id="678747at2"/>
<protein>
    <submittedName>
        <fullName evidence="3">Uncharacterized protein</fullName>
    </submittedName>
</protein>
<keyword evidence="1" id="KW-0472">Membrane</keyword>
<keyword evidence="4" id="KW-1185">Reference proteome</keyword>
<keyword evidence="1" id="KW-0812">Transmembrane</keyword>
<feature type="signal peptide" evidence="2">
    <location>
        <begin position="1"/>
        <end position="26"/>
    </location>
</feature>
<sequence>MKKKLKFLYLFLAFGLMLAASAPAKAQCAMCSATVETSSENGDSQARGLNKGIMYLLAAPYLVIAVGGYIWYKKYRRKNVDLNNMPNQKLNLN</sequence>
<dbReference type="Proteomes" id="UP000264217">
    <property type="component" value="Unassembled WGS sequence"/>
</dbReference>
<dbReference type="RefSeq" id="WP_117391195.1">
    <property type="nucleotide sequence ID" value="NZ_QWDC01000001.1"/>
</dbReference>
<dbReference type="EMBL" id="QWDC01000001">
    <property type="protein sequence ID" value="RFZ95645.1"/>
    <property type="molecule type" value="Genomic_DNA"/>
</dbReference>
<feature type="transmembrane region" description="Helical" evidence="1">
    <location>
        <begin position="52"/>
        <end position="72"/>
    </location>
</feature>
<reference evidence="3 4" key="1">
    <citation type="submission" date="2018-08" db="EMBL/GenBank/DDBJ databases">
        <title>Mucilaginibacter sp. MYSH2.</title>
        <authorList>
            <person name="Seo T."/>
        </authorList>
    </citation>
    <scope>NUCLEOTIDE SEQUENCE [LARGE SCALE GENOMIC DNA]</scope>
    <source>
        <strain evidence="3 4">MYSH2</strain>
    </source>
</reference>
<gene>
    <name evidence="3" type="ORF">D0C36_09045</name>
</gene>
<evidence type="ECO:0000256" key="1">
    <source>
        <dbReference type="SAM" id="Phobius"/>
    </source>
</evidence>
<keyword evidence="1" id="KW-1133">Transmembrane helix</keyword>
<keyword evidence="2" id="KW-0732">Signal</keyword>
<name>A0A372NZT8_9SPHI</name>
<organism evidence="3 4">
    <name type="scientific">Mucilaginibacter conchicola</name>
    <dbReference type="NCBI Taxonomy" id="2303333"/>
    <lineage>
        <taxon>Bacteria</taxon>
        <taxon>Pseudomonadati</taxon>
        <taxon>Bacteroidota</taxon>
        <taxon>Sphingobacteriia</taxon>
        <taxon>Sphingobacteriales</taxon>
        <taxon>Sphingobacteriaceae</taxon>
        <taxon>Mucilaginibacter</taxon>
    </lineage>
</organism>
<proteinExistence type="predicted"/>
<comment type="caution">
    <text evidence="3">The sequence shown here is derived from an EMBL/GenBank/DDBJ whole genome shotgun (WGS) entry which is preliminary data.</text>
</comment>
<evidence type="ECO:0000256" key="2">
    <source>
        <dbReference type="SAM" id="SignalP"/>
    </source>
</evidence>
<evidence type="ECO:0000313" key="3">
    <source>
        <dbReference type="EMBL" id="RFZ95645.1"/>
    </source>
</evidence>
<feature type="chain" id="PRO_5016820516" evidence="2">
    <location>
        <begin position="27"/>
        <end position="93"/>
    </location>
</feature>
<dbReference type="AlphaFoldDB" id="A0A372NZT8"/>
<evidence type="ECO:0000313" key="4">
    <source>
        <dbReference type="Proteomes" id="UP000264217"/>
    </source>
</evidence>